<keyword evidence="2" id="KW-1185">Reference proteome</keyword>
<protein>
    <recommendedName>
        <fullName evidence="3">DNA-binding protein</fullName>
    </recommendedName>
</protein>
<evidence type="ECO:0000313" key="1">
    <source>
        <dbReference type="EMBL" id="GGW76247.1"/>
    </source>
</evidence>
<organism evidence="1 2">
    <name type="scientific">Advenella faeciporci</name>
    <dbReference type="NCBI Taxonomy" id="797535"/>
    <lineage>
        <taxon>Bacteria</taxon>
        <taxon>Pseudomonadati</taxon>
        <taxon>Pseudomonadota</taxon>
        <taxon>Betaproteobacteria</taxon>
        <taxon>Burkholderiales</taxon>
        <taxon>Alcaligenaceae</taxon>
    </lineage>
</organism>
<comment type="caution">
    <text evidence="1">The sequence shown here is derived from an EMBL/GenBank/DDBJ whole genome shotgun (WGS) entry which is preliminary data.</text>
</comment>
<evidence type="ECO:0008006" key="3">
    <source>
        <dbReference type="Google" id="ProtNLM"/>
    </source>
</evidence>
<dbReference type="EMBL" id="BMYS01000001">
    <property type="protein sequence ID" value="GGW76247.1"/>
    <property type="molecule type" value="Genomic_DNA"/>
</dbReference>
<sequence length="71" mass="7974">MANSTVKQFPTLETVTSPAVETNQAAHYLNRKPQTLRVWACRENGPIRPIRINGRLAWRVTDIKSLVMGVA</sequence>
<name>A0A918JEC7_9BURK</name>
<dbReference type="RefSeq" id="WP_189383603.1">
    <property type="nucleotide sequence ID" value="NZ_BAABFY010000002.1"/>
</dbReference>
<reference evidence="1" key="2">
    <citation type="submission" date="2020-09" db="EMBL/GenBank/DDBJ databases">
        <authorList>
            <person name="Sun Q."/>
            <person name="Kim S."/>
        </authorList>
    </citation>
    <scope>NUCLEOTIDE SEQUENCE</scope>
    <source>
        <strain evidence="1">KCTC 23732</strain>
    </source>
</reference>
<accession>A0A918JEC7</accession>
<gene>
    <name evidence="1" type="ORF">GCM10011450_02330</name>
</gene>
<evidence type="ECO:0000313" key="2">
    <source>
        <dbReference type="Proteomes" id="UP000608345"/>
    </source>
</evidence>
<reference evidence="1" key="1">
    <citation type="journal article" date="2014" name="Int. J. Syst. Evol. Microbiol.">
        <title>Complete genome sequence of Corynebacterium casei LMG S-19264T (=DSM 44701T), isolated from a smear-ripened cheese.</title>
        <authorList>
            <consortium name="US DOE Joint Genome Institute (JGI-PGF)"/>
            <person name="Walter F."/>
            <person name="Albersmeier A."/>
            <person name="Kalinowski J."/>
            <person name="Ruckert C."/>
        </authorList>
    </citation>
    <scope>NUCLEOTIDE SEQUENCE</scope>
    <source>
        <strain evidence="1">KCTC 23732</strain>
    </source>
</reference>
<dbReference type="Proteomes" id="UP000608345">
    <property type="component" value="Unassembled WGS sequence"/>
</dbReference>
<proteinExistence type="predicted"/>
<dbReference type="AlphaFoldDB" id="A0A918JEC7"/>